<keyword evidence="4" id="KW-0812">Transmembrane</keyword>
<dbReference type="EMBL" id="JPFW01000004">
    <property type="protein sequence ID" value="KEQ42568.1"/>
    <property type="molecule type" value="Genomic_DNA"/>
</dbReference>
<evidence type="ECO:0000313" key="9">
    <source>
        <dbReference type="Proteomes" id="UP000028030"/>
    </source>
</evidence>
<evidence type="ECO:0000313" key="7">
    <source>
        <dbReference type="EMBL" id="KXU11944.1"/>
    </source>
</evidence>
<comment type="similarity">
    <text evidence="2">Belongs to the bacterial solute-binding protein 2 family.</text>
</comment>
<dbReference type="PANTHER" id="PTHR46847:SF1">
    <property type="entry name" value="D-ALLOSE-BINDING PERIPLASMIC PROTEIN-RELATED"/>
    <property type="match status" value="1"/>
</dbReference>
<dbReference type="Proteomes" id="UP000759590">
    <property type="component" value="Unassembled WGS sequence"/>
</dbReference>
<dbReference type="InterPro" id="IPR025997">
    <property type="entry name" value="SBP_2_dom"/>
</dbReference>
<name>A0A081QHZ5_STRMT</name>
<dbReference type="PATRIC" id="fig|28037.238.peg.1294"/>
<evidence type="ECO:0000313" key="6">
    <source>
        <dbReference type="EMBL" id="KEQ42568.1"/>
    </source>
</evidence>
<organism evidence="6 9">
    <name type="scientific">Streptococcus mitis</name>
    <dbReference type="NCBI Taxonomy" id="28037"/>
    <lineage>
        <taxon>Bacteria</taxon>
        <taxon>Bacillati</taxon>
        <taxon>Bacillota</taxon>
        <taxon>Bacilli</taxon>
        <taxon>Lactobacillales</taxon>
        <taxon>Streptococcaceae</taxon>
        <taxon>Streptococcus</taxon>
        <taxon>Streptococcus mitis group</taxon>
    </lineage>
</organism>
<dbReference type="AlphaFoldDB" id="A0A081QHZ5"/>
<gene>
    <name evidence="8" type="ORF">KHZ51_08100</name>
    <name evidence="6" type="ORF">SK642_0368</name>
    <name evidence="7" type="ORF">SMIDD22_01080</name>
</gene>
<dbReference type="GO" id="GO:0030313">
    <property type="term" value="C:cell envelope"/>
    <property type="evidence" value="ECO:0007669"/>
    <property type="project" value="UniProtKB-SubCell"/>
</dbReference>
<evidence type="ECO:0000256" key="2">
    <source>
        <dbReference type="ARBA" id="ARBA00007639"/>
    </source>
</evidence>
<comment type="subcellular location">
    <subcellularLocation>
        <location evidence="1">Cell envelope</location>
    </subcellularLocation>
</comment>
<proteinExistence type="inferred from homology"/>
<protein>
    <submittedName>
        <fullName evidence="6">Periplasmic binding s and sugar binding domain of LacI family protein</fullName>
    </submittedName>
    <submittedName>
        <fullName evidence="7">Periplasmic fructose-binding protein component of signal transduction system LevT</fullName>
    </submittedName>
    <submittedName>
        <fullName evidence="8">Substrate-binding domain-containing protein</fullName>
    </submittedName>
</protein>
<reference evidence="8" key="3">
    <citation type="submission" date="2021-02" db="EMBL/GenBank/DDBJ databases">
        <title>Infant gut strain persistence is associated with maternal origin, phylogeny, and functional potential including surface adhesion and iron acquisition.</title>
        <authorList>
            <person name="Lou Y.C."/>
        </authorList>
    </citation>
    <scope>NUCLEOTIDE SEQUENCE</scope>
    <source>
        <strain evidence="8">L3_114_025G1_dasL3_114_025G1_concoct_29</strain>
    </source>
</reference>
<evidence type="ECO:0000313" key="8">
    <source>
        <dbReference type="EMBL" id="MBS4948660.1"/>
    </source>
</evidence>
<evidence type="ECO:0000256" key="4">
    <source>
        <dbReference type="SAM" id="Phobius"/>
    </source>
</evidence>
<dbReference type="PANTHER" id="PTHR46847">
    <property type="entry name" value="D-ALLOSE-BINDING PERIPLASMIC PROTEIN-RELATED"/>
    <property type="match status" value="1"/>
</dbReference>
<dbReference type="Gene3D" id="3.40.50.2300">
    <property type="match status" value="2"/>
</dbReference>
<reference evidence="6 9" key="1">
    <citation type="submission" date="2014-05" db="EMBL/GenBank/DDBJ databases">
        <authorList>
            <person name="Daugherty S.C."/>
            <person name="Tallon L.J."/>
            <person name="Sadzewicz L."/>
            <person name="Kilian M."/>
            <person name="Tettelin H."/>
        </authorList>
    </citation>
    <scope>NUCLEOTIDE SEQUENCE [LARGE SCALE GENOMIC DNA]</scope>
    <source>
        <strain evidence="6 9">SK642</strain>
    </source>
</reference>
<evidence type="ECO:0000259" key="5">
    <source>
        <dbReference type="Pfam" id="PF13407"/>
    </source>
</evidence>
<comment type="caution">
    <text evidence="6">The sequence shown here is derived from an EMBL/GenBank/DDBJ whole genome shotgun (WGS) entry which is preliminary data.</text>
</comment>
<keyword evidence="4" id="KW-0472">Membrane</keyword>
<dbReference type="InterPro" id="IPR028082">
    <property type="entry name" value="Peripla_BP_I"/>
</dbReference>
<reference evidence="7 10" key="2">
    <citation type="submission" date="2016-01" db="EMBL/GenBank/DDBJ databases">
        <title>Highly variable Streptococcus oralis are common among viridans streptococci isolated from primates.</title>
        <authorList>
            <person name="Denapaite D."/>
            <person name="Rieger M."/>
            <person name="Koendgen S."/>
            <person name="Brueckner R."/>
            <person name="Ochigava I."/>
            <person name="Kappeler P."/>
            <person name="Maetz-Rensing K."/>
            <person name="Leendertz F."/>
            <person name="Hakenbeck R."/>
        </authorList>
    </citation>
    <scope>NUCLEOTIDE SEQUENCE [LARGE SCALE GENOMIC DNA]</scope>
    <source>
        <strain evidence="7 10">DD22</strain>
    </source>
</reference>
<dbReference type="EMBL" id="JAGZLW010000040">
    <property type="protein sequence ID" value="MBS4948660.1"/>
    <property type="molecule type" value="Genomic_DNA"/>
</dbReference>
<dbReference type="Proteomes" id="UP000028030">
    <property type="component" value="Unassembled WGS sequence"/>
</dbReference>
<accession>A0A081QHZ5</accession>
<feature type="transmembrane region" description="Helical" evidence="4">
    <location>
        <begin position="9"/>
        <end position="28"/>
    </location>
</feature>
<dbReference type="SUPFAM" id="SSF53822">
    <property type="entry name" value="Periplasmic binding protein-like I"/>
    <property type="match status" value="1"/>
</dbReference>
<dbReference type="OrthoDB" id="9814427at2"/>
<dbReference type="Pfam" id="PF13407">
    <property type="entry name" value="Peripla_BP_4"/>
    <property type="match status" value="1"/>
</dbReference>
<dbReference type="RefSeq" id="WP_020903141.1">
    <property type="nucleotide sequence ID" value="NZ_CAMHLM010000005.1"/>
</dbReference>
<dbReference type="Proteomes" id="UP000070779">
    <property type="component" value="Unassembled WGS sequence"/>
</dbReference>
<dbReference type="EMBL" id="LQZD01000285">
    <property type="protein sequence ID" value="KXU11944.1"/>
    <property type="molecule type" value="Genomic_DNA"/>
</dbReference>
<evidence type="ECO:0000313" key="10">
    <source>
        <dbReference type="Proteomes" id="UP000070779"/>
    </source>
</evidence>
<keyword evidence="4" id="KW-1133">Transmembrane helix</keyword>
<sequence length="321" mass="36133">MSREYTRTIVKIIFCTVVVFVFAIYTHVSQTDPIPGQIKVGATYMTMNSEFYRHLHNEIQRYSDSEGQILYTRDAEMSEEKQSKQIDEFIEKRVNVIVINPVKSDSEQIVEALSRAKNFGIRVIAVDSQLNNIKVDTSIVSDNYHAGILIAKDLMKRTSNAHILLLTHKDALSANQRITGFLDTIKSEEHYQIISERETVGQTEYAMTTVGDALSEGLQFDAIVALNDRAAIGALAAIKELKVTSKKLIYGIDGSPDMKHLLATTDEVTGTVAQFPSHMGRKVSETIDLLVKKEEVEELYTIPVQFVDKNNIIQFDINGWQ</sequence>
<evidence type="ECO:0000256" key="3">
    <source>
        <dbReference type="ARBA" id="ARBA00022729"/>
    </source>
</evidence>
<keyword evidence="3" id="KW-0732">Signal</keyword>
<evidence type="ECO:0000256" key="1">
    <source>
        <dbReference type="ARBA" id="ARBA00004196"/>
    </source>
</evidence>
<dbReference type="GO" id="GO:0030246">
    <property type="term" value="F:carbohydrate binding"/>
    <property type="evidence" value="ECO:0007669"/>
    <property type="project" value="UniProtKB-ARBA"/>
</dbReference>
<feature type="domain" description="Periplasmic binding protein" evidence="5">
    <location>
        <begin position="46"/>
        <end position="294"/>
    </location>
</feature>